<evidence type="ECO:0000313" key="2">
    <source>
        <dbReference type="Proteomes" id="UP000290540"/>
    </source>
</evidence>
<gene>
    <name evidence="1" type="ORF">BFJ63_vAg17885</name>
</gene>
<name>A0A4Q2V339_FUSOX</name>
<protein>
    <submittedName>
        <fullName evidence="1">Uncharacterized protein</fullName>
    </submittedName>
</protein>
<dbReference type="Proteomes" id="UP000290540">
    <property type="component" value="Unassembled WGS sequence"/>
</dbReference>
<evidence type="ECO:0000313" key="1">
    <source>
        <dbReference type="EMBL" id="RYC79239.1"/>
    </source>
</evidence>
<comment type="caution">
    <text evidence="1">The sequence shown here is derived from an EMBL/GenBank/DDBJ whole genome shotgun (WGS) entry which is preliminary data.</text>
</comment>
<reference evidence="1 2" key="1">
    <citation type="submission" date="2016-12" db="EMBL/GenBank/DDBJ databases">
        <title>Draft genome sequence of Fusarium oxysporum causing rot on Narcissus.</title>
        <authorList>
            <person name="Armitage A.D."/>
            <person name="Taylor A."/>
            <person name="Clarkson J.P."/>
            <person name="Harrison R.J."/>
            <person name="Jackson A.C."/>
        </authorList>
    </citation>
    <scope>NUCLEOTIDE SEQUENCE [LARGE SCALE GENOMIC DNA]</scope>
    <source>
        <strain evidence="1 2">N139</strain>
    </source>
</reference>
<sequence length="183" mass="19836">MSSRYQCTSYWYFFPGSWPSSKTSSPLYLLSNDTCLRSILPPPRISLPPFRMFGNGIRQSLRQSIRTVASATSSNTIAPSGAVSAVRIFWELNRQIQDANLEPSDDCSGAAQQLLGCSASVGRSPAAAQVHTPALAPPSKVGQMTIEERKVVALEAIAEAARLWVKLNKSNEESKTDEGSGCR</sequence>
<accession>A0A4Q2V339</accession>
<dbReference type="AlphaFoldDB" id="A0A4Q2V339"/>
<proteinExistence type="predicted"/>
<dbReference type="EMBL" id="MQTW01000720">
    <property type="protein sequence ID" value="RYC79239.1"/>
    <property type="molecule type" value="Genomic_DNA"/>
</dbReference>
<organism evidence="1 2">
    <name type="scientific">Fusarium oxysporum f. sp. narcissi</name>
    <dbReference type="NCBI Taxonomy" id="451672"/>
    <lineage>
        <taxon>Eukaryota</taxon>
        <taxon>Fungi</taxon>
        <taxon>Dikarya</taxon>
        <taxon>Ascomycota</taxon>
        <taxon>Pezizomycotina</taxon>
        <taxon>Sordariomycetes</taxon>
        <taxon>Hypocreomycetidae</taxon>
        <taxon>Hypocreales</taxon>
        <taxon>Nectriaceae</taxon>
        <taxon>Fusarium</taxon>
        <taxon>Fusarium oxysporum species complex</taxon>
    </lineage>
</organism>